<feature type="non-terminal residue" evidence="3">
    <location>
        <position position="141"/>
    </location>
</feature>
<evidence type="ECO:0000256" key="1">
    <source>
        <dbReference type="ARBA" id="ARBA00007623"/>
    </source>
</evidence>
<gene>
    <name evidence="3" type="ORF">CIB84_013898</name>
</gene>
<dbReference type="EMBL" id="PPHD01059026">
    <property type="protein sequence ID" value="POI22355.1"/>
    <property type="molecule type" value="Genomic_DNA"/>
</dbReference>
<dbReference type="SUPFAM" id="SSF49758">
    <property type="entry name" value="Calpain large subunit, middle domain (domain III)"/>
    <property type="match status" value="1"/>
</dbReference>
<comment type="similarity">
    <text evidence="1">Belongs to the peptidase C2 family.</text>
</comment>
<comment type="caution">
    <text evidence="3">The sequence shown here is derived from an EMBL/GenBank/DDBJ whole genome shotgun (WGS) entry which is preliminary data.</text>
</comment>
<dbReference type="Proteomes" id="UP000237246">
    <property type="component" value="Unassembled WGS sequence"/>
</dbReference>
<accession>A0A2P4SE07</accession>
<keyword evidence="4" id="KW-1185">Reference proteome</keyword>
<organism evidence="3 4">
    <name type="scientific">Bambusicola thoracicus</name>
    <name type="common">Chinese bamboo-partridge</name>
    <name type="synonym">Perdix thoracica</name>
    <dbReference type="NCBI Taxonomy" id="9083"/>
    <lineage>
        <taxon>Eukaryota</taxon>
        <taxon>Metazoa</taxon>
        <taxon>Chordata</taxon>
        <taxon>Craniata</taxon>
        <taxon>Vertebrata</taxon>
        <taxon>Euteleostomi</taxon>
        <taxon>Archelosauria</taxon>
        <taxon>Archosauria</taxon>
        <taxon>Dinosauria</taxon>
        <taxon>Saurischia</taxon>
        <taxon>Theropoda</taxon>
        <taxon>Coelurosauria</taxon>
        <taxon>Aves</taxon>
        <taxon>Neognathae</taxon>
        <taxon>Galloanserae</taxon>
        <taxon>Galliformes</taxon>
        <taxon>Phasianidae</taxon>
        <taxon>Perdicinae</taxon>
        <taxon>Bambusicola</taxon>
    </lineage>
</organism>
<sequence>ENNKDIHLNRAFFTRNQPVARSETYINLREVSSRIKLPKGEYLIVPSTFEPYKNGEFCLRVFSEKKVKTQMIGDMVAAKPYEPHVDNKDIDDEFKTLFQKLSGEQYYDFENMGDGSEDYENMDCEVTATELQTILNRVLAK</sequence>
<reference evidence="3 4" key="1">
    <citation type="submission" date="2018-01" db="EMBL/GenBank/DDBJ databases">
        <title>Comparison of the Chinese Bamboo Partridge and Red Junglefowl genome sequences highlights the importance of demography in genome evolution.</title>
        <authorList>
            <person name="Tiley G.P."/>
            <person name="Kimball R.T."/>
            <person name="Braun E.L."/>
            <person name="Burleigh J.G."/>
        </authorList>
    </citation>
    <scope>NUCLEOTIDE SEQUENCE [LARGE SCALE GENOMIC DNA]</scope>
    <source>
        <strain evidence="3">RTK389</strain>
        <tissue evidence="3">Blood</tissue>
    </source>
</reference>
<name>A0A2P4SE07_BAMTH</name>
<evidence type="ECO:0000313" key="3">
    <source>
        <dbReference type="EMBL" id="POI22355.1"/>
    </source>
</evidence>
<dbReference type="Gene3D" id="2.60.120.380">
    <property type="match status" value="1"/>
</dbReference>
<dbReference type="InterPro" id="IPR022684">
    <property type="entry name" value="Calpain_cysteine_protease"/>
</dbReference>
<feature type="domain" description="Peptidase C2 calpain" evidence="2">
    <location>
        <begin position="2"/>
        <end position="70"/>
    </location>
</feature>
<dbReference type="OrthoDB" id="424753at2759"/>
<dbReference type="InterPro" id="IPR022683">
    <property type="entry name" value="Calpain_III"/>
</dbReference>
<evidence type="ECO:0000259" key="2">
    <source>
        <dbReference type="SMART" id="SM00720"/>
    </source>
</evidence>
<dbReference type="GO" id="GO:0004198">
    <property type="term" value="F:calcium-dependent cysteine-type endopeptidase activity"/>
    <property type="evidence" value="ECO:0007669"/>
    <property type="project" value="InterPro"/>
</dbReference>
<dbReference type="SMART" id="SM00720">
    <property type="entry name" value="calpain_III"/>
    <property type="match status" value="1"/>
</dbReference>
<dbReference type="Pfam" id="PF01067">
    <property type="entry name" value="Calpain_III"/>
    <property type="match status" value="1"/>
</dbReference>
<dbReference type="InterPro" id="IPR036213">
    <property type="entry name" value="Calpain_III_sf"/>
</dbReference>
<dbReference type="InterPro" id="IPR022682">
    <property type="entry name" value="Calpain_domain_III"/>
</dbReference>
<dbReference type="PANTHER" id="PTHR10183:SF374">
    <property type="entry name" value="CALPAIN-8"/>
    <property type="match status" value="1"/>
</dbReference>
<proteinExistence type="inferred from homology"/>
<dbReference type="PANTHER" id="PTHR10183">
    <property type="entry name" value="CALPAIN"/>
    <property type="match status" value="1"/>
</dbReference>
<dbReference type="GO" id="GO:0006508">
    <property type="term" value="P:proteolysis"/>
    <property type="evidence" value="ECO:0007669"/>
    <property type="project" value="InterPro"/>
</dbReference>
<dbReference type="AlphaFoldDB" id="A0A2P4SE07"/>
<evidence type="ECO:0000313" key="4">
    <source>
        <dbReference type="Proteomes" id="UP000237246"/>
    </source>
</evidence>
<dbReference type="GO" id="GO:0005737">
    <property type="term" value="C:cytoplasm"/>
    <property type="evidence" value="ECO:0007669"/>
    <property type="project" value="TreeGrafter"/>
</dbReference>
<protein>
    <recommendedName>
        <fullName evidence="2">Peptidase C2 calpain domain-containing protein</fullName>
    </recommendedName>
</protein>
<feature type="non-terminal residue" evidence="3">
    <location>
        <position position="1"/>
    </location>
</feature>